<proteinExistence type="predicted"/>
<feature type="region of interest" description="Disordered" evidence="4">
    <location>
        <begin position="397"/>
        <end position="480"/>
    </location>
</feature>
<evidence type="ECO:0000256" key="3">
    <source>
        <dbReference type="PROSITE-ProRule" id="PRU00176"/>
    </source>
</evidence>
<dbReference type="PANTHER" id="PTHR48032">
    <property type="entry name" value="RNA-BINDING PROTEIN MUSASHI HOMOLOG RBP6"/>
    <property type="match status" value="1"/>
</dbReference>
<dbReference type="GO" id="GO:0003729">
    <property type="term" value="F:mRNA binding"/>
    <property type="evidence" value="ECO:0007669"/>
    <property type="project" value="TreeGrafter"/>
</dbReference>
<evidence type="ECO:0000259" key="5">
    <source>
        <dbReference type="PROSITE" id="PS50102"/>
    </source>
</evidence>
<dbReference type="SUPFAM" id="SSF54928">
    <property type="entry name" value="RNA-binding domain, RBD"/>
    <property type="match status" value="2"/>
</dbReference>
<feature type="region of interest" description="Disordered" evidence="4">
    <location>
        <begin position="111"/>
        <end position="162"/>
    </location>
</feature>
<feature type="compositionally biased region" description="Low complexity" evidence="4">
    <location>
        <begin position="397"/>
        <end position="415"/>
    </location>
</feature>
<dbReference type="PROSITE" id="PS50102">
    <property type="entry name" value="RRM"/>
    <property type="match status" value="2"/>
</dbReference>
<dbReference type="CDD" id="cd12330">
    <property type="entry name" value="RRM2_Hrp1p"/>
    <property type="match status" value="1"/>
</dbReference>
<sequence>MSDNFDDDLYNVYNGAGKEDTYNDEDLYGEDPVEFKEEDVEVKVEATPEPEDAHDDDNQNHHQQQYNDSPQQQQQQQGNWGYQQNAYQQYMAAYQRSFQQQMAANPYQMQQMIQRQMRQQMPQQQQQQYNKPRQHHQSSEGNGSDGPSDKPSTTTTNSEEGKMFIGGLNWETTDENLRQYFSQFGEVLDCVVMRDPATQRSRGFGFLTMKENSAIDKIVSQDHHNLDGKRIDPKRAIPRDEQDKTEKIFVGGISPEVNEEEFREFFTQFGKVLDATLMMERDTGRPRGFGFVTFEDSKGVEEALKNPNLSIKDKTIEVKKAMPKGKQNRQHNTPVFNPNFRPPYMPNSRYNGGGNFNNMRGNFNMYNSMYPAGNYNMAAAAAAAAAYYGQQQQQGGGYNNMYSNSNNNNSNSGNMRQQHHHRQGKNSTPLDMTNAHTKSFPCTDDNRRNSRDRHQSSSGGNGGGAMHASQSRNQQHYRPY</sequence>
<dbReference type="PANTHER" id="PTHR48032:SF6">
    <property type="entry name" value="RNA-BINDING (RRM_RBD_RNP MOTIFS) FAMILY PROTEIN"/>
    <property type="match status" value="1"/>
</dbReference>
<reference evidence="6" key="1">
    <citation type="submission" date="2014-09" db="EMBL/GenBank/DDBJ databases">
        <title>Draft genome sequence of an oleaginous Mucoromycotina fungus Mucor ambiguus NBRC6742.</title>
        <authorList>
            <person name="Takeda I."/>
            <person name="Yamane N."/>
            <person name="Morita T."/>
            <person name="Tamano K."/>
            <person name="Machida M."/>
            <person name="Baker S."/>
            <person name="Koike H."/>
        </authorList>
    </citation>
    <scope>NUCLEOTIDE SEQUENCE</scope>
    <source>
        <strain evidence="6">NBRC 6742</strain>
    </source>
</reference>
<evidence type="ECO:0000313" key="6">
    <source>
        <dbReference type="EMBL" id="GAN04417.1"/>
    </source>
</evidence>
<dbReference type="Pfam" id="PF00076">
    <property type="entry name" value="RRM_1"/>
    <property type="match status" value="2"/>
</dbReference>
<keyword evidence="7" id="KW-1185">Reference proteome</keyword>
<protein>
    <recommendedName>
        <fullName evidence="5">RRM domain-containing protein</fullName>
    </recommendedName>
</protein>
<gene>
    <name evidence="6" type="ORF">MAM1_0063c03877</name>
</gene>
<feature type="compositionally biased region" description="Low complexity" evidence="4">
    <location>
        <begin position="61"/>
        <end position="81"/>
    </location>
</feature>
<feature type="compositionally biased region" description="Polar residues" evidence="4">
    <location>
        <begin position="468"/>
        <end position="480"/>
    </location>
</feature>
<dbReference type="GO" id="GO:0006417">
    <property type="term" value="P:regulation of translation"/>
    <property type="evidence" value="ECO:0007669"/>
    <property type="project" value="TreeGrafter"/>
</dbReference>
<dbReference type="STRING" id="91626.A0A0C9MMN0"/>
<dbReference type="OrthoDB" id="1875751at2759"/>
<dbReference type="InterPro" id="IPR035979">
    <property type="entry name" value="RBD_domain_sf"/>
</dbReference>
<dbReference type="EMBL" id="DF836352">
    <property type="protein sequence ID" value="GAN04417.1"/>
    <property type="molecule type" value="Genomic_DNA"/>
</dbReference>
<name>A0A0C9MMN0_9FUNG</name>
<feature type="domain" description="RRM" evidence="5">
    <location>
        <begin position="246"/>
        <end position="323"/>
    </location>
</feature>
<keyword evidence="2 3" id="KW-0694">RNA-binding</keyword>
<keyword evidence="1" id="KW-0677">Repeat</keyword>
<feature type="domain" description="RRM" evidence="5">
    <location>
        <begin position="161"/>
        <end position="244"/>
    </location>
</feature>
<dbReference type="FunFam" id="3.30.70.330:FF:000025">
    <property type="entry name" value="RNA-binding protein Musashi homolog 2 isoform X1"/>
    <property type="match status" value="1"/>
</dbReference>
<evidence type="ECO:0000256" key="2">
    <source>
        <dbReference type="ARBA" id="ARBA00022884"/>
    </source>
</evidence>
<dbReference type="Gene3D" id="3.30.70.330">
    <property type="match status" value="2"/>
</dbReference>
<dbReference type="CDD" id="cd12577">
    <property type="entry name" value="RRM1_Hrp1p"/>
    <property type="match status" value="1"/>
</dbReference>
<dbReference type="InterPro" id="IPR000504">
    <property type="entry name" value="RRM_dom"/>
</dbReference>
<accession>A0A0C9MMN0</accession>
<organism evidence="6">
    <name type="scientific">Mucor ambiguus</name>
    <dbReference type="NCBI Taxonomy" id="91626"/>
    <lineage>
        <taxon>Eukaryota</taxon>
        <taxon>Fungi</taxon>
        <taxon>Fungi incertae sedis</taxon>
        <taxon>Mucoromycota</taxon>
        <taxon>Mucoromycotina</taxon>
        <taxon>Mucoromycetes</taxon>
        <taxon>Mucorales</taxon>
        <taxon>Mucorineae</taxon>
        <taxon>Mucoraceae</taxon>
        <taxon>Mucor</taxon>
    </lineage>
</organism>
<dbReference type="Proteomes" id="UP000053815">
    <property type="component" value="Unassembled WGS sequence"/>
</dbReference>
<evidence type="ECO:0000256" key="4">
    <source>
        <dbReference type="SAM" id="MobiDB-lite"/>
    </source>
</evidence>
<dbReference type="InterPro" id="IPR012677">
    <property type="entry name" value="Nucleotide-bd_a/b_plait_sf"/>
</dbReference>
<evidence type="ECO:0000313" key="7">
    <source>
        <dbReference type="Proteomes" id="UP000053815"/>
    </source>
</evidence>
<dbReference type="InterPro" id="IPR034156">
    <property type="entry name" value="Hrp1_RRM1"/>
</dbReference>
<feature type="compositionally biased region" description="Low complexity" evidence="4">
    <location>
        <begin position="111"/>
        <end position="128"/>
    </location>
</feature>
<feature type="region of interest" description="Disordered" evidence="4">
    <location>
        <begin position="1"/>
        <end position="81"/>
    </location>
</feature>
<feature type="compositionally biased region" description="Polar residues" evidence="4">
    <location>
        <begin position="425"/>
        <end position="437"/>
    </location>
</feature>
<feature type="compositionally biased region" description="Basic and acidic residues" evidence="4">
    <location>
        <begin position="444"/>
        <end position="455"/>
    </location>
</feature>
<feature type="region of interest" description="Disordered" evidence="4">
    <location>
        <begin position="322"/>
        <end position="351"/>
    </location>
</feature>
<dbReference type="AlphaFoldDB" id="A0A0C9MMN0"/>
<feature type="compositionally biased region" description="Acidic residues" evidence="4">
    <location>
        <begin position="22"/>
        <end position="40"/>
    </location>
</feature>
<evidence type="ECO:0000256" key="1">
    <source>
        <dbReference type="ARBA" id="ARBA00022737"/>
    </source>
</evidence>
<dbReference type="SMART" id="SM00360">
    <property type="entry name" value="RRM"/>
    <property type="match status" value="2"/>
</dbReference>